<dbReference type="Pfam" id="PF04250">
    <property type="entry name" value="DUF429"/>
    <property type="match status" value="1"/>
</dbReference>
<name>A0A2T5G6D9_9BACL</name>
<gene>
    <name evidence="1" type="ORF">BLITH_1377</name>
</gene>
<comment type="caution">
    <text evidence="1">The sequence shown here is derived from an EMBL/GenBank/DDBJ whole genome shotgun (WGS) entry which is preliminary data.</text>
</comment>
<proteinExistence type="predicted"/>
<dbReference type="AlphaFoldDB" id="A0A2T5G6D9"/>
<protein>
    <recommendedName>
        <fullName evidence="3">DUF429 domain-containing protein</fullName>
    </recommendedName>
</protein>
<reference evidence="1 2" key="1">
    <citation type="submission" date="2017-08" db="EMBL/GenBank/DDBJ databases">
        <title>Burning lignite coal seam in the remote Altai Mountains harbors a hydrogen-driven thermophilic microbial community.</title>
        <authorList>
            <person name="Kadnikov V.V."/>
            <person name="Mardanov A.V."/>
            <person name="Ivasenko D."/>
            <person name="Beletsky A.V."/>
            <person name="Karnachuk O.V."/>
            <person name="Ravin N.V."/>
        </authorList>
    </citation>
    <scope>NUCLEOTIDE SEQUENCE [LARGE SCALE GENOMIC DNA]</scope>
    <source>
        <strain evidence="1">AL31</strain>
    </source>
</reference>
<evidence type="ECO:0000313" key="1">
    <source>
        <dbReference type="EMBL" id="PTQ51739.1"/>
    </source>
</evidence>
<accession>A0A2T5G6D9</accession>
<dbReference type="InterPro" id="IPR007362">
    <property type="entry name" value="DUF429"/>
</dbReference>
<dbReference type="EMBL" id="PEBW01000004">
    <property type="protein sequence ID" value="PTQ51739.1"/>
    <property type="molecule type" value="Genomic_DNA"/>
</dbReference>
<evidence type="ECO:0000313" key="2">
    <source>
        <dbReference type="Proteomes" id="UP000244016"/>
    </source>
</evidence>
<evidence type="ECO:0008006" key="3">
    <source>
        <dbReference type="Google" id="ProtNLM"/>
    </source>
</evidence>
<dbReference type="Proteomes" id="UP000244016">
    <property type="component" value="Unassembled WGS sequence"/>
</dbReference>
<organism evidence="1 2">
    <name type="scientific">Brockia lithotrophica</name>
    <dbReference type="NCBI Taxonomy" id="933949"/>
    <lineage>
        <taxon>Bacteria</taxon>
        <taxon>Bacillati</taxon>
        <taxon>Bacillota</taxon>
        <taxon>Bacilli</taxon>
        <taxon>Bacillales</taxon>
        <taxon>Bacillales Family X. Incertae Sedis</taxon>
        <taxon>Brockia</taxon>
    </lineage>
</organism>
<sequence length="175" mass="19848">MRAGILYADAEIEELAKDFDRIYVDAPLSLPAGRKDVEDRSGPHFRTCDRMLRERGIRFFPVTLGPMRRLAERGMRFAETWRKRGKEVWEVYPGAVYDIFGLPRKSREEIAAFFRRRGFLLPERSGGPLTQDELDAVAALWTGILHLRGETELLAGEDGTIVLPRRGAKGVMGCP</sequence>